<evidence type="ECO:0000313" key="3">
    <source>
        <dbReference type="Proteomes" id="UP000504607"/>
    </source>
</evidence>
<dbReference type="InterPro" id="IPR001878">
    <property type="entry name" value="Znf_CCHC"/>
</dbReference>
<dbReference type="Pfam" id="PF14223">
    <property type="entry name" value="Retrotran_gag_2"/>
    <property type="match status" value="1"/>
</dbReference>
<proteinExistence type="predicted"/>
<protein>
    <submittedName>
        <fullName evidence="4">Uncharacterized protein LOC109505092 isoform X2</fullName>
    </submittedName>
</protein>
<accession>A0A6J0PCD4</accession>
<reference evidence="4" key="1">
    <citation type="submission" date="2025-08" db="UniProtKB">
        <authorList>
            <consortium name="RefSeq"/>
        </authorList>
    </citation>
    <scope>IDENTIFICATION</scope>
</reference>
<dbReference type="GeneID" id="109505092"/>
<evidence type="ECO:0000313" key="4">
    <source>
        <dbReference type="RefSeq" id="XP_019702589.2"/>
    </source>
</evidence>
<name>A0A6J0PCD4_ELAGV</name>
<dbReference type="Proteomes" id="UP000504607">
    <property type="component" value="Unplaced"/>
</dbReference>
<organism evidence="3 4">
    <name type="scientific">Elaeis guineensis var. tenera</name>
    <name type="common">Oil palm</name>
    <dbReference type="NCBI Taxonomy" id="51953"/>
    <lineage>
        <taxon>Eukaryota</taxon>
        <taxon>Viridiplantae</taxon>
        <taxon>Streptophyta</taxon>
        <taxon>Embryophyta</taxon>
        <taxon>Tracheophyta</taxon>
        <taxon>Spermatophyta</taxon>
        <taxon>Magnoliopsida</taxon>
        <taxon>Liliopsida</taxon>
        <taxon>Arecaceae</taxon>
        <taxon>Arecoideae</taxon>
        <taxon>Cocoseae</taxon>
        <taxon>Elaeidinae</taxon>
        <taxon>Elaeis</taxon>
    </lineage>
</organism>
<keyword evidence="1" id="KW-0479">Metal-binding</keyword>
<keyword evidence="1" id="KW-0862">Zinc</keyword>
<gene>
    <name evidence="4" type="primary">LOC109505092</name>
</gene>
<evidence type="ECO:0000259" key="2">
    <source>
        <dbReference type="PROSITE" id="PS50158"/>
    </source>
</evidence>
<dbReference type="PROSITE" id="PS50158">
    <property type="entry name" value="ZF_CCHC"/>
    <property type="match status" value="1"/>
</dbReference>
<dbReference type="PANTHER" id="PTHR47592:SF27">
    <property type="entry name" value="OS08G0421700 PROTEIN"/>
    <property type="match status" value="1"/>
</dbReference>
<evidence type="ECO:0000256" key="1">
    <source>
        <dbReference type="PROSITE-ProRule" id="PRU00047"/>
    </source>
</evidence>
<keyword evidence="3" id="KW-1185">Reference proteome</keyword>
<sequence>MDPTATSTIAAGSSNATPAAVAMPLLPTIPLIAHMGFPNTSKIEVFCGNNFKRWQECILSALDMYNVDFALTQAKPKEGTPDYASNIEIWKHANKVCGNTNLSTLSNDLFDVYYPYKEAKQIWESMNKKYTVEDVGQQRFVIGNYARWHMIEDEDIKMQIDKDIKTIDDLKPENIELPESFVAGMLIKKLPDSWSDYKQQLKHKRKMSLEDLIVHIIIEDRNIKQVEATRIKEVISKANLVQDKSNKHKRYCFVCGKPGHHAPQCRKRET</sequence>
<dbReference type="GO" id="GO:0003676">
    <property type="term" value="F:nucleic acid binding"/>
    <property type="evidence" value="ECO:0007669"/>
    <property type="project" value="InterPro"/>
</dbReference>
<keyword evidence="1" id="KW-0863">Zinc-finger</keyword>
<dbReference type="SUPFAM" id="SSF57756">
    <property type="entry name" value="Retrovirus zinc finger-like domains"/>
    <property type="match status" value="1"/>
</dbReference>
<dbReference type="RefSeq" id="XP_019702589.2">
    <property type="nucleotide sequence ID" value="XM_019847030.2"/>
</dbReference>
<dbReference type="InterPro" id="IPR036875">
    <property type="entry name" value="Znf_CCHC_sf"/>
</dbReference>
<dbReference type="PANTHER" id="PTHR47592">
    <property type="entry name" value="PBF68 PROTEIN"/>
    <property type="match status" value="1"/>
</dbReference>
<feature type="domain" description="CCHC-type" evidence="2">
    <location>
        <begin position="252"/>
        <end position="267"/>
    </location>
</feature>
<dbReference type="AlphaFoldDB" id="A0A6J0PCD4"/>
<dbReference type="GO" id="GO:0008270">
    <property type="term" value="F:zinc ion binding"/>
    <property type="evidence" value="ECO:0007669"/>
    <property type="project" value="UniProtKB-KW"/>
</dbReference>